<protein>
    <submittedName>
        <fullName evidence="2">dTDP-4-dehydrorhamnose reductase</fullName>
    </submittedName>
</protein>
<comment type="caution">
    <text evidence="2">The sequence shown here is derived from an EMBL/GenBank/DDBJ whole genome shotgun (WGS) entry which is preliminary data.</text>
</comment>
<dbReference type="SUPFAM" id="SSF51735">
    <property type="entry name" value="NAD(P)-binding Rossmann-fold domains"/>
    <property type="match status" value="1"/>
</dbReference>
<proteinExistence type="predicted"/>
<evidence type="ECO:0000313" key="2">
    <source>
        <dbReference type="EMBL" id="MET3727085.1"/>
    </source>
</evidence>
<reference evidence="2 3" key="1">
    <citation type="submission" date="2024-06" db="EMBL/GenBank/DDBJ databases">
        <title>Genomic Encyclopedia of Type Strains, Phase IV (KMG-IV): sequencing the most valuable type-strain genomes for metagenomic binning, comparative biology and taxonomic classification.</title>
        <authorList>
            <person name="Goeker M."/>
        </authorList>
    </citation>
    <scope>NUCLEOTIDE SEQUENCE [LARGE SCALE GENOMIC DNA]</scope>
    <source>
        <strain evidence="2 3">DSM 100124</strain>
    </source>
</reference>
<dbReference type="InterPro" id="IPR036291">
    <property type="entry name" value="NAD(P)-bd_dom_sf"/>
</dbReference>
<organism evidence="2 3">
    <name type="scientific">Fictibacillus halophilus</name>
    <dbReference type="NCBI Taxonomy" id="1610490"/>
    <lineage>
        <taxon>Bacteria</taxon>
        <taxon>Bacillati</taxon>
        <taxon>Bacillota</taxon>
        <taxon>Bacilli</taxon>
        <taxon>Bacillales</taxon>
        <taxon>Fictibacillaceae</taxon>
        <taxon>Fictibacillus</taxon>
    </lineage>
</organism>
<keyword evidence="3" id="KW-1185">Reference proteome</keyword>
<sequence>MRILVLGATGFLGSNFIQLASENKNLTVFGTSRFQQEKSNIVQVDVINKQSIRGALRKINPEVIIWSLMNFEEETQLNNLGLANLLS</sequence>
<dbReference type="Proteomes" id="UP001549097">
    <property type="component" value="Unassembled WGS sequence"/>
</dbReference>
<dbReference type="Pfam" id="PF01370">
    <property type="entry name" value="Epimerase"/>
    <property type="match status" value="1"/>
</dbReference>
<evidence type="ECO:0000259" key="1">
    <source>
        <dbReference type="Pfam" id="PF01370"/>
    </source>
</evidence>
<evidence type="ECO:0000313" key="3">
    <source>
        <dbReference type="Proteomes" id="UP001549097"/>
    </source>
</evidence>
<feature type="domain" description="NAD-dependent epimerase/dehydratase" evidence="1">
    <location>
        <begin position="3"/>
        <end position="65"/>
    </location>
</feature>
<dbReference type="InterPro" id="IPR001509">
    <property type="entry name" value="Epimerase_deHydtase"/>
</dbReference>
<name>A0ABV2LER7_9BACL</name>
<dbReference type="Gene3D" id="3.40.50.720">
    <property type="entry name" value="NAD(P)-binding Rossmann-like Domain"/>
    <property type="match status" value="1"/>
</dbReference>
<gene>
    <name evidence="2" type="ORF">ABID52_000666</name>
</gene>
<accession>A0ABV2LER7</accession>
<dbReference type="EMBL" id="JBEPMP010000001">
    <property type="protein sequence ID" value="MET3727085.1"/>
    <property type="molecule type" value="Genomic_DNA"/>
</dbReference>